<organism evidence="8 9">
    <name type="scientific">Trema orientale</name>
    <name type="common">Charcoal tree</name>
    <name type="synonym">Celtis orientalis</name>
    <dbReference type="NCBI Taxonomy" id="63057"/>
    <lineage>
        <taxon>Eukaryota</taxon>
        <taxon>Viridiplantae</taxon>
        <taxon>Streptophyta</taxon>
        <taxon>Embryophyta</taxon>
        <taxon>Tracheophyta</taxon>
        <taxon>Spermatophyta</taxon>
        <taxon>Magnoliopsida</taxon>
        <taxon>eudicotyledons</taxon>
        <taxon>Gunneridae</taxon>
        <taxon>Pentapetalae</taxon>
        <taxon>rosids</taxon>
        <taxon>fabids</taxon>
        <taxon>Rosales</taxon>
        <taxon>Cannabaceae</taxon>
        <taxon>Trema</taxon>
    </lineage>
</organism>
<keyword evidence="7" id="KW-1133">Transmembrane helix</keyword>
<dbReference type="Gene3D" id="1.10.630.10">
    <property type="entry name" value="Cytochrome P450"/>
    <property type="match status" value="1"/>
</dbReference>
<keyword evidence="9" id="KW-1185">Reference proteome</keyword>
<dbReference type="OrthoDB" id="1055148at2759"/>
<comment type="similarity">
    <text evidence="1 6">Belongs to the cytochrome P450 family.</text>
</comment>
<comment type="caution">
    <text evidence="8">The sequence shown here is derived from an EMBL/GenBank/DDBJ whole genome shotgun (WGS) entry which is preliminary data.</text>
</comment>
<dbReference type="PRINTS" id="PR00463">
    <property type="entry name" value="EP450I"/>
</dbReference>
<accession>A0A2P5FVQ4</accession>
<dbReference type="InParanoid" id="A0A2P5FVQ4"/>
<evidence type="ECO:0000313" key="8">
    <source>
        <dbReference type="EMBL" id="POO01869.1"/>
    </source>
</evidence>
<dbReference type="STRING" id="63057.A0A2P5FVQ4"/>
<reference evidence="9" key="1">
    <citation type="submission" date="2016-06" db="EMBL/GenBank/DDBJ databases">
        <title>Parallel loss of symbiosis genes in relatives of nitrogen-fixing non-legume Parasponia.</title>
        <authorList>
            <person name="Van Velzen R."/>
            <person name="Holmer R."/>
            <person name="Bu F."/>
            <person name="Rutten L."/>
            <person name="Van Zeijl A."/>
            <person name="Liu W."/>
            <person name="Santuari L."/>
            <person name="Cao Q."/>
            <person name="Sharma T."/>
            <person name="Shen D."/>
            <person name="Roswanjaya Y."/>
            <person name="Wardhani T."/>
            <person name="Kalhor M.S."/>
            <person name="Jansen J."/>
            <person name="Van den Hoogen J."/>
            <person name="Gungor B."/>
            <person name="Hartog M."/>
            <person name="Hontelez J."/>
            <person name="Verver J."/>
            <person name="Yang W.-C."/>
            <person name="Schijlen E."/>
            <person name="Repin R."/>
            <person name="Schilthuizen M."/>
            <person name="Schranz E."/>
            <person name="Heidstra R."/>
            <person name="Miyata K."/>
            <person name="Fedorova E."/>
            <person name="Kohlen W."/>
            <person name="Bisseling T."/>
            <person name="Smit S."/>
            <person name="Geurts R."/>
        </authorList>
    </citation>
    <scope>NUCLEOTIDE SEQUENCE [LARGE SCALE GENOMIC DNA]</scope>
    <source>
        <strain evidence="9">cv. RG33-2</strain>
    </source>
</reference>
<dbReference type="InterPro" id="IPR017972">
    <property type="entry name" value="Cyt_P450_CS"/>
</dbReference>
<protein>
    <submittedName>
        <fullName evidence="8">Cytochrome P450, E-class, group I</fullName>
    </submittedName>
</protein>
<evidence type="ECO:0000256" key="7">
    <source>
        <dbReference type="SAM" id="Phobius"/>
    </source>
</evidence>
<keyword evidence="7" id="KW-0472">Membrane</keyword>
<evidence type="ECO:0000256" key="1">
    <source>
        <dbReference type="ARBA" id="ARBA00010617"/>
    </source>
</evidence>
<dbReference type="CDD" id="cd11073">
    <property type="entry name" value="CYP76-like"/>
    <property type="match status" value="1"/>
</dbReference>
<keyword evidence="7" id="KW-0812">Transmembrane</keyword>
<dbReference type="Pfam" id="PF00067">
    <property type="entry name" value="p450"/>
    <property type="match status" value="1"/>
</dbReference>
<dbReference type="PRINTS" id="PR00385">
    <property type="entry name" value="P450"/>
</dbReference>
<dbReference type="Proteomes" id="UP000237000">
    <property type="component" value="Unassembled WGS sequence"/>
</dbReference>
<dbReference type="GO" id="GO:0016705">
    <property type="term" value="F:oxidoreductase activity, acting on paired donors, with incorporation or reduction of molecular oxygen"/>
    <property type="evidence" value="ECO:0007669"/>
    <property type="project" value="InterPro"/>
</dbReference>
<dbReference type="FunFam" id="1.10.630.10:FF:000007">
    <property type="entry name" value="Cytochrome P450 76C4"/>
    <property type="match status" value="1"/>
</dbReference>
<dbReference type="EMBL" id="JXTC01000007">
    <property type="protein sequence ID" value="POO01869.1"/>
    <property type="molecule type" value="Genomic_DNA"/>
</dbReference>
<keyword evidence="6" id="KW-0503">Monooxygenase</keyword>
<dbReference type="GO" id="GO:0020037">
    <property type="term" value="F:heme binding"/>
    <property type="evidence" value="ECO:0007669"/>
    <property type="project" value="InterPro"/>
</dbReference>
<dbReference type="AlphaFoldDB" id="A0A2P5FVQ4"/>
<dbReference type="PROSITE" id="PS00086">
    <property type="entry name" value="CYTOCHROME_P450"/>
    <property type="match status" value="1"/>
</dbReference>
<dbReference type="PANTHER" id="PTHR47950:SF14">
    <property type="entry name" value="CYTOCHROME P450 76A2-LIKE ISOFORM X1"/>
    <property type="match status" value="1"/>
</dbReference>
<gene>
    <name evidence="8" type="ORF">TorRG33x02_026460</name>
</gene>
<feature type="binding site" description="axial binding residue" evidence="5">
    <location>
        <position position="462"/>
    </location>
    <ligand>
        <name>heme</name>
        <dbReference type="ChEBI" id="CHEBI:30413"/>
    </ligand>
    <ligandPart>
        <name>Fe</name>
        <dbReference type="ChEBI" id="CHEBI:18248"/>
    </ligandPart>
</feature>
<dbReference type="InterPro" id="IPR036396">
    <property type="entry name" value="Cyt_P450_sf"/>
</dbReference>
<feature type="transmembrane region" description="Helical" evidence="7">
    <location>
        <begin position="13"/>
        <end position="30"/>
    </location>
</feature>
<evidence type="ECO:0000313" key="9">
    <source>
        <dbReference type="Proteomes" id="UP000237000"/>
    </source>
</evidence>
<sequence>MERSWNNIPAFDQIIYLAPAFLLLLLLFYLHNRKSSGHGRLPPGPPGWPIFGNLFDLGTMPHRSLAGLRHKYGDVILLRLGAINTMVILSSRASTEFFKNHDMSFVERTITETSRALDYDKGSLALAPYGSYWRVLRRLVTVDMLVAKRINETAFVRRKCVDTMLSWIEQEEGGGGGGGGGKYYKGVHIARFVFLMSFNLLGNLMLSRDLLDPNSEDGSEFFEAMKGLMEWGGHANLADFFPWLRWLDPQGLRRKMERDLGKAMEIASKFVRERKNHEQVNRDKERRKDFLDVLLEFEGNGKDEPANISDRDLNIFILEIFLAGSETTSSTIEWALTELLLHPDAMAKAKAELTQVIGPNRKLEENDIENLPYLQAIIKETLRLHPPIPFLVPRRAVNDTVFMGYFIPKNTQVFVNAWAIGRDPDVWNDPSFFKPERFIDSKTDYKGQHFELIPFGAGRRMCAGVPLAHRVLHLVLGSLLHHFDWRLDETSVTRETMDMKDRLGITIRKFEPLLAIPTKCTSN</sequence>
<keyword evidence="4 5" id="KW-0408">Iron</keyword>
<evidence type="ECO:0000256" key="2">
    <source>
        <dbReference type="ARBA" id="ARBA00022723"/>
    </source>
</evidence>
<dbReference type="InterPro" id="IPR002401">
    <property type="entry name" value="Cyt_P450_E_grp-I"/>
</dbReference>
<keyword evidence="3 6" id="KW-0560">Oxidoreductase</keyword>
<name>A0A2P5FVQ4_TREOI</name>
<comment type="cofactor">
    <cofactor evidence="5">
        <name>heme</name>
        <dbReference type="ChEBI" id="CHEBI:30413"/>
    </cofactor>
</comment>
<keyword evidence="2 5" id="KW-0479">Metal-binding</keyword>
<dbReference type="SUPFAM" id="SSF48264">
    <property type="entry name" value="Cytochrome P450"/>
    <property type="match status" value="1"/>
</dbReference>
<evidence type="ECO:0000256" key="3">
    <source>
        <dbReference type="ARBA" id="ARBA00023002"/>
    </source>
</evidence>
<keyword evidence="5 6" id="KW-0349">Heme</keyword>
<proteinExistence type="inferred from homology"/>
<dbReference type="GO" id="GO:0004497">
    <property type="term" value="F:monooxygenase activity"/>
    <property type="evidence" value="ECO:0007669"/>
    <property type="project" value="UniProtKB-KW"/>
</dbReference>
<dbReference type="PANTHER" id="PTHR47950">
    <property type="entry name" value="CYTOCHROME P450, FAMILY 76, SUBFAMILY C, POLYPEPTIDE 5-RELATED"/>
    <property type="match status" value="1"/>
</dbReference>
<evidence type="ECO:0000256" key="4">
    <source>
        <dbReference type="ARBA" id="ARBA00023004"/>
    </source>
</evidence>
<dbReference type="GO" id="GO:0005506">
    <property type="term" value="F:iron ion binding"/>
    <property type="evidence" value="ECO:0007669"/>
    <property type="project" value="InterPro"/>
</dbReference>
<dbReference type="InterPro" id="IPR001128">
    <property type="entry name" value="Cyt_P450"/>
</dbReference>
<evidence type="ECO:0000256" key="6">
    <source>
        <dbReference type="RuleBase" id="RU000461"/>
    </source>
</evidence>
<evidence type="ECO:0000256" key="5">
    <source>
        <dbReference type="PIRSR" id="PIRSR602401-1"/>
    </source>
</evidence>